<sequence>MPDEKYRSGLPVPISSHTADYNCHRDLAPHVNLHAASHTQSGHGGPDNGDEALAALTSRAAPAPVLLPCWLCRAPAPGGERRGSEKNMNACVRRAGANSRRHPVRGLSDADK</sequence>
<comment type="caution">
    <text evidence="2">The sequence shown here is derived from an EMBL/GenBank/DDBJ whole genome shotgun (WGS) entry which is preliminary data.</text>
</comment>
<dbReference type="GeneID" id="28873618"/>
<dbReference type="EMBL" id="LTAN01000012">
    <property type="protein sequence ID" value="OBR01965.1"/>
    <property type="molecule type" value="Genomic_DNA"/>
</dbReference>
<organism evidence="2 3">
    <name type="scientific">Colletotrichum higginsianum (strain IMI 349063)</name>
    <name type="common">Crucifer anthracnose fungus</name>
    <dbReference type="NCBI Taxonomy" id="759273"/>
    <lineage>
        <taxon>Eukaryota</taxon>
        <taxon>Fungi</taxon>
        <taxon>Dikarya</taxon>
        <taxon>Ascomycota</taxon>
        <taxon>Pezizomycotina</taxon>
        <taxon>Sordariomycetes</taxon>
        <taxon>Hypocreomycetidae</taxon>
        <taxon>Glomerellales</taxon>
        <taxon>Glomerellaceae</taxon>
        <taxon>Colletotrichum</taxon>
        <taxon>Colletotrichum destructivum species complex</taxon>
    </lineage>
</organism>
<protein>
    <submittedName>
        <fullName evidence="2">Uncharacterized protein</fullName>
    </submittedName>
</protein>
<evidence type="ECO:0000313" key="2">
    <source>
        <dbReference type="EMBL" id="OBR01965.1"/>
    </source>
</evidence>
<reference evidence="3" key="1">
    <citation type="journal article" date="2017" name="BMC Genomics">
        <title>Gapless genome assembly of Colletotrichum higginsianum reveals chromosome structure and association of transposable elements with secondary metabolite gene clusters.</title>
        <authorList>
            <person name="Dallery J.-F."/>
            <person name="Lapalu N."/>
            <person name="Zampounis A."/>
            <person name="Pigne S."/>
            <person name="Luyten I."/>
            <person name="Amselem J."/>
            <person name="Wittenberg A.H.J."/>
            <person name="Zhou S."/>
            <person name="de Queiroz M.V."/>
            <person name="Robin G.P."/>
            <person name="Auger A."/>
            <person name="Hainaut M."/>
            <person name="Henrissat B."/>
            <person name="Kim K.-T."/>
            <person name="Lee Y.-H."/>
            <person name="Lespinet O."/>
            <person name="Schwartz D.C."/>
            <person name="Thon M.R."/>
            <person name="O'Connell R.J."/>
        </authorList>
    </citation>
    <scope>NUCLEOTIDE SEQUENCE [LARGE SCALE GENOMIC DNA]</scope>
    <source>
        <strain evidence="3">IMI 349063</strain>
    </source>
</reference>
<proteinExistence type="predicted"/>
<name>A0A1B7XQC5_COLHI</name>
<gene>
    <name evidence="2" type="ORF">CH63R_14537</name>
</gene>
<dbReference type="AlphaFoldDB" id="A0A1B7XQC5"/>
<evidence type="ECO:0000313" key="3">
    <source>
        <dbReference type="Proteomes" id="UP000092177"/>
    </source>
</evidence>
<dbReference type="KEGG" id="chig:CH63R_14537"/>
<accession>A0A1B7XQC5</accession>
<dbReference type="Proteomes" id="UP000092177">
    <property type="component" value="Chromosome 12"/>
</dbReference>
<keyword evidence="3" id="KW-1185">Reference proteome</keyword>
<dbReference type="VEuPathDB" id="FungiDB:CH63R_14537"/>
<dbReference type="RefSeq" id="XP_018150483.1">
    <property type="nucleotide sequence ID" value="XM_018309511.1"/>
</dbReference>
<evidence type="ECO:0000256" key="1">
    <source>
        <dbReference type="SAM" id="MobiDB-lite"/>
    </source>
</evidence>
<feature type="region of interest" description="Disordered" evidence="1">
    <location>
        <begin position="78"/>
        <end position="112"/>
    </location>
</feature>